<dbReference type="Pfam" id="PF03544">
    <property type="entry name" value="TonB_C"/>
    <property type="match status" value="1"/>
</dbReference>
<proteinExistence type="predicted"/>
<dbReference type="GO" id="GO:0055085">
    <property type="term" value="P:transmembrane transport"/>
    <property type="evidence" value="ECO:0007669"/>
    <property type="project" value="InterPro"/>
</dbReference>
<dbReference type="STRING" id="1548547.BA177_03230"/>
<sequence>MAETVSNSTADPGELNEINLDLGPKPDRLPPMLFLAALVHGILIIGITFNAVFDSPPADSVSLEVTIVADPDRSFERDDNAAYLAQASQEGGGNTDESNRPAAPAKSNVPVNNIGDLDGRDLRDTTRHQASADQLLTSNSRQQRQVSDSPRDDPEADDARAAYLEAGVETTLPLPQEQEASFLVRDQNRERVILSADTRESSIAGYVDRWKRKIELVGSKYIPEQAGLNGLTGSPTLEVTIEASGQLAEVIIVQSSGSRALDQAALNILRRAAPFDPFPEAVRLDYPQLNFLYKWRFSGSNAATTASAN</sequence>
<dbReference type="SUPFAM" id="SSF74653">
    <property type="entry name" value="TolA/TonB C-terminal domain"/>
    <property type="match status" value="1"/>
</dbReference>
<feature type="compositionally biased region" description="Basic and acidic residues" evidence="5">
    <location>
        <begin position="117"/>
        <end position="127"/>
    </location>
</feature>
<organism evidence="8 9">
    <name type="scientific">Woeseia oceani</name>
    <dbReference type="NCBI Taxonomy" id="1548547"/>
    <lineage>
        <taxon>Bacteria</taxon>
        <taxon>Pseudomonadati</taxon>
        <taxon>Pseudomonadota</taxon>
        <taxon>Gammaproteobacteria</taxon>
        <taxon>Woeseiales</taxon>
        <taxon>Woeseiaceae</taxon>
        <taxon>Woeseia</taxon>
    </lineage>
</organism>
<name>A0A193LD08_9GAMM</name>
<feature type="region of interest" description="Disordered" evidence="5">
    <location>
        <begin position="87"/>
        <end position="156"/>
    </location>
</feature>
<keyword evidence="4 6" id="KW-0472">Membrane</keyword>
<dbReference type="KEGG" id="woc:BA177_03230"/>
<reference evidence="8 9" key="1">
    <citation type="submission" date="2016-06" db="EMBL/GenBank/DDBJ databases">
        <title>Complete genome sequence of a deep-branching marine Gamma Proteobacterium Woeseia oceani type strain XK5.</title>
        <authorList>
            <person name="Mu D."/>
            <person name="Du Z."/>
        </authorList>
    </citation>
    <scope>NUCLEOTIDE SEQUENCE [LARGE SCALE GENOMIC DNA]</scope>
    <source>
        <strain evidence="8 9">XK5</strain>
    </source>
</reference>
<evidence type="ECO:0000313" key="9">
    <source>
        <dbReference type="Proteomes" id="UP000092695"/>
    </source>
</evidence>
<evidence type="ECO:0000313" key="8">
    <source>
        <dbReference type="EMBL" id="ANO50358.1"/>
    </source>
</evidence>
<dbReference type="Proteomes" id="UP000092695">
    <property type="component" value="Chromosome"/>
</dbReference>
<evidence type="ECO:0000256" key="6">
    <source>
        <dbReference type="SAM" id="Phobius"/>
    </source>
</evidence>
<dbReference type="AlphaFoldDB" id="A0A193LD08"/>
<dbReference type="Gene3D" id="3.30.1150.10">
    <property type="match status" value="1"/>
</dbReference>
<dbReference type="OrthoDB" id="9803361at2"/>
<dbReference type="InterPro" id="IPR006260">
    <property type="entry name" value="TonB/TolA_C"/>
</dbReference>
<keyword evidence="9" id="KW-1185">Reference proteome</keyword>
<evidence type="ECO:0000256" key="3">
    <source>
        <dbReference type="ARBA" id="ARBA00022989"/>
    </source>
</evidence>
<evidence type="ECO:0000256" key="5">
    <source>
        <dbReference type="SAM" id="MobiDB-lite"/>
    </source>
</evidence>
<evidence type="ECO:0000256" key="2">
    <source>
        <dbReference type="ARBA" id="ARBA00022692"/>
    </source>
</evidence>
<dbReference type="NCBIfam" id="TIGR01352">
    <property type="entry name" value="tonB_Cterm"/>
    <property type="match status" value="1"/>
</dbReference>
<evidence type="ECO:0000256" key="4">
    <source>
        <dbReference type="ARBA" id="ARBA00023136"/>
    </source>
</evidence>
<feature type="transmembrane region" description="Helical" evidence="6">
    <location>
        <begin position="32"/>
        <end position="53"/>
    </location>
</feature>
<gene>
    <name evidence="8" type="ORF">BA177_03230</name>
</gene>
<accession>A0A193LD08</accession>
<keyword evidence="2 6" id="KW-0812">Transmembrane</keyword>
<evidence type="ECO:0000256" key="1">
    <source>
        <dbReference type="ARBA" id="ARBA00004167"/>
    </source>
</evidence>
<keyword evidence="3 6" id="KW-1133">Transmembrane helix</keyword>
<comment type="subcellular location">
    <subcellularLocation>
        <location evidence="1">Membrane</location>
        <topology evidence="1">Single-pass membrane protein</topology>
    </subcellularLocation>
</comment>
<dbReference type="EMBL" id="CP016268">
    <property type="protein sequence ID" value="ANO50358.1"/>
    <property type="molecule type" value="Genomic_DNA"/>
</dbReference>
<dbReference type="PROSITE" id="PS52015">
    <property type="entry name" value="TONB_CTD"/>
    <property type="match status" value="1"/>
</dbReference>
<dbReference type="InterPro" id="IPR037682">
    <property type="entry name" value="TonB_C"/>
</dbReference>
<feature type="domain" description="TonB C-terminal" evidence="7">
    <location>
        <begin position="207"/>
        <end position="304"/>
    </location>
</feature>
<protein>
    <recommendedName>
        <fullName evidence="7">TonB C-terminal domain-containing protein</fullName>
    </recommendedName>
</protein>
<dbReference type="GO" id="GO:0016020">
    <property type="term" value="C:membrane"/>
    <property type="evidence" value="ECO:0007669"/>
    <property type="project" value="UniProtKB-SubCell"/>
</dbReference>
<feature type="compositionally biased region" description="Polar residues" evidence="5">
    <location>
        <begin position="128"/>
        <end position="146"/>
    </location>
</feature>
<evidence type="ECO:0000259" key="7">
    <source>
        <dbReference type="PROSITE" id="PS52015"/>
    </source>
</evidence>